<name>A0A2A4B8V5_9SPHN</name>
<keyword evidence="2" id="KW-1185">Reference proteome</keyword>
<evidence type="ECO:0000313" key="1">
    <source>
        <dbReference type="EMBL" id="PCD04066.1"/>
    </source>
</evidence>
<gene>
    <name evidence="1" type="ORF">COC42_07090</name>
</gene>
<dbReference type="EMBL" id="NWMW01000001">
    <property type="protein sequence ID" value="PCD04066.1"/>
    <property type="molecule type" value="Genomic_DNA"/>
</dbReference>
<reference evidence="1 2" key="1">
    <citation type="submission" date="2017-09" db="EMBL/GenBank/DDBJ databases">
        <title>Sphingomonas spermidinifaciens 9NM-10, whole genome shotgun sequence.</title>
        <authorList>
            <person name="Feng G."/>
            <person name="Zhu H."/>
        </authorList>
    </citation>
    <scope>NUCLEOTIDE SEQUENCE [LARGE SCALE GENOMIC DNA]</scope>
    <source>
        <strain evidence="1 2">9NM-10</strain>
    </source>
</reference>
<organism evidence="1 2">
    <name type="scientific">Sphingomonas spermidinifaciens</name>
    <dbReference type="NCBI Taxonomy" id="1141889"/>
    <lineage>
        <taxon>Bacteria</taxon>
        <taxon>Pseudomonadati</taxon>
        <taxon>Pseudomonadota</taxon>
        <taxon>Alphaproteobacteria</taxon>
        <taxon>Sphingomonadales</taxon>
        <taxon>Sphingomonadaceae</taxon>
        <taxon>Sphingomonas</taxon>
    </lineage>
</organism>
<comment type="caution">
    <text evidence="1">The sequence shown here is derived from an EMBL/GenBank/DDBJ whole genome shotgun (WGS) entry which is preliminary data.</text>
</comment>
<proteinExistence type="predicted"/>
<evidence type="ECO:0008006" key="3">
    <source>
        <dbReference type="Google" id="ProtNLM"/>
    </source>
</evidence>
<protein>
    <recommendedName>
        <fullName evidence="3">Integrase catalytic domain-containing protein</fullName>
    </recommendedName>
</protein>
<dbReference type="Proteomes" id="UP000218366">
    <property type="component" value="Unassembled WGS sequence"/>
</dbReference>
<sequence>MVTTSIDGRRVVPERTGPVVERGRPGMFVSDNAGELTPYAVLSWSGEAKVEWHYIVPGRPMNTATSRAWTGACAVSC</sequence>
<dbReference type="AlphaFoldDB" id="A0A2A4B8V5"/>
<evidence type="ECO:0000313" key="2">
    <source>
        <dbReference type="Proteomes" id="UP000218366"/>
    </source>
</evidence>
<accession>A0A2A4B8V5</accession>